<organism evidence="3 4">
    <name type="scientific">Balneicella halophila</name>
    <dbReference type="NCBI Taxonomy" id="1537566"/>
    <lineage>
        <taxon>Bacteria</taxon>
        <taxon>Pseudomonadati</taxon>
        <taxon>Bacteroidota</taxon>
        <taxon>Bacteroidia</taxon>
        <taxon>Bacteroidales</taxon>
        <taxon>Balneicellaceae</taxon>
        <taxon>Balneicella</taxon>
    </lineage>
</organism>
<comment type="caution">
    <text evidence="3">The sequence shown here is derived from an EMBL/GenBank/DDBJ whole genome shotgun (WGS) entry which is preliminary data.</text>
</comment>
<keyword evidence="1" id="KW-1133">Transmembrane helix</keyword>
<sequence>MKYRLVWNIGLICWAILIFVLCTMPAPKVDEKVLIPHLDKIAHFGLFFVFSILFLRFLEISRGVSRTLYTGIVLIIVAIYGGIIEWLQESYFHRSADIFDWGADMIGAIAGIVFYFLMYKYLVKS</sequence>
<accession>A0A7L4URD3</accession>
<feature type="domain" description="VanZ-like" evidence="2">
    <location>
        <begin position="38"/>
        <end position="118"/>
    </location>
</feature>
<dbReference type="EMBL" id="QENZ01000003">
    <property type="protein sequence ID" value="PVX52072.1"/>
    <property type="molecule type" value="Genomic_DNA"/>
</dbReference>
<evidence type="ECO:0000313" key="4">
    <source>
        <dbReference type="Proteomes" id="UP000251835"/>
    </source>
</evidence>
<dbReference type="Proteomes" id="UP000251835">
    <property type="component" value="Unassembled WGS sequence"/>
</dbReference>
<feature type="transmembrane region" description="Helical" evidence="1">
    <location>
        <begin position="41"/>
        <end position="58"/>
    </location>
</feature>
<evidence type="ECO:0000259" key="2">
    <source>
        <dbReference type="Pfam" id="PF04892"/>
    </source>
</evidence>
<dbReference type="PANTHER" id="PTHR28008:SF1">
    <property type="entry name" value="DOMAIN PROTEIN, PUTATIVE (AFU_ORTHOLOGUE AFUA_3G10980)-RELATED"/>
    <property type="match status" value="1"/>
</dbReference>
<gene>
    <name evidence="3" type="ORF">C7377_0367</name>
</gene>
<dbReference type="PANTHER" id="PTHR28008">
    <property type="entry name" value="DOMAIN PROTEIN, PUTATIVE (AFU_ORTHOLOGUE AFUA_3G10980)-RELATED"/>
    <property type="match status" value="1"/>
</dbReference>
<dbReference type="NCBIfam" id="NF037970">
    <property type="entry name" value="vanZ_1"/>
    <property type="match status" value="1"/>
</dbReference>
<evidence type="ECO:0000256" key="1">
    <source>
        <dbReference type="SAM" id="Phobius"/>
    </source>
</evidence>
<feature type="transmembrane region" description="Helical" evidence="1">
    <location>
        <begin position="67"/>
        <end position="86"/>
    </location>
</feature>
<dbReference type="AlphaFoldDB" id="A0A7L4URD3"/>
<reference evidence="3 4" key="1">
    <citation type="submission" date="2018-05" db="EMBL/GenBank/DDBJ databases">
        <title>Genomic Encyclopedia of Type Strains, Phase IV (KMG-IV): sequencing the most valuable type-strain genomes for metagenomic binning, comparative biology and taxonomic classification.</title>
        <authorList>
            <person name="Goeker M."/>
        </authorList>
    </citation>
    <scope>NUCLEOTIDE SEQUENCE [LARGE SCALE GENOMIC DNA]</scope>
    <source>
        <strain evidence="3 4">DSM 28579</strain>
    </source>
</reference>
<keyword evidence="1" id="KW-0812">Transmembrane</keyword>
<protein>
    <submittedName>
        <fullName evidence="3">VanZ like protein</fullName>
    </submittedName>
</protein>
<keyword evidence="4" id="KW-1185">Reference proteome</keyword>
<name>A0A7L4URD3_BALHA</name>
<dbReference type="Pfam" id="PF04892">
    <property type="entry name" value="VanZ"/>
    <property type="match status" value="1"/>
</dbReference>
<dbReference type="InterPro" id="IPR006976">
    <property type="entry name" value="VanZ-like"/>
</dbReference>
<dbReference type="OrthoDB" id="1524985at2"/>
<evidence type="ECO:0000313" key="3">
    <source>
        <dbReference type="EMBL" id="PVX52072.1"/>
    </source>
</evidence>
<proteinExistence type="predicted"/>
<dbReference type="RefSeq" id="WP_116495631.1">
    <property type="nucleotide sequence ID" value="NZ_QENZ01000003.1"/>
</dbReference>
<keyword evidence="1" id="KW-0472">Membrane</keyword>
<feature type="transmembrane region" description="Helical" evidence="1">
    <location>
        <begin position="98"/>
        <end position="119"/>
    </location>
</feature>